<dbReference type="Pfam" id="PF04250">
    <property type="entry name" value="DUF429"/>
    <property type="match status" value="1"/>
</dbReference>
<dbReference type="AlphaFoldDB" id="A0A4U5TT61"/>
<dbReference type="InterPro" id="IPR007362">
    <property type="entry name" value="DUF429"/>
</dbReference>
<dbReference type="EMBL" id="SWMU01000001">
    <property type="protein sequence ID" value="TKS57540.1"/>
    <property type="molecule type" value="Genomic_DNA"/>
</dbReference>
<evidence type="ECO:0000313" key="1">
    <source>
        <dbReference type="EMBL" id="TKS57540.1"/>
    </source>
</evidence>
<reference evidence="1 2" key="1">
    <citation type="submission" date="2019-04" db="EMBL/GenBank/DDBJ databases">
        <title>Psychroflexus halotolerans sp. nov., isolated from a marine solar saltern.</title>
        <authorList>
            <person name="Feng X."/>
        </authorList>
    </citation>
    <scope>NUCLEOTIDE SEQUENCE [LARGE SCALE GENOMIC DNA]</scope>
    <source>
        <strain evidence="1 2">WDS2C27</strain>
    </source>
</reference>
<accession>A0A4U5TT61</accession>
<name>A0A4U5TT61_9FLAO</name>
<dbReference type="RefSeq" id="WP_138931241.1">
    <property type="nucleotide sequence ID" value="NZ_SWMU01000001.1"/>
</dbReference>
<dbReference type="OrthoDB" id="9811476at2"/>
<organism evidence="1 2">
    <name type="scientific">Mesohalobacter halotolerans</name>
    <dbReference type="NCBI Taxonomy" id="1883405"/>
    <lineage>
        <taxon>Bacteria</taxon>
        <taxon>Pseudomonadati</taxon>
        <taxon>Bacteroidota</taxon>
        <taxon>Flavobacteriia</taxon>
        <taxon>Flavobacteriales</taxon>
        <taxon>Flavobacteriaceae</taxon>
        <taxon>Mesohalobacter</taxon>
    </lineage>
</organism>
<comment type="caution">
    <text evidence="1">The sequence shown here is derived from an EMBL/GenBank/DDBJ whole genome shotgun (WGS) entry which is preliminary data.</text>
</comment>
<sequence>MSNFIGLDACRMGWCGIGQIEGKLIWGCFKSFENLIETYPALKLILIDIPIGLSSKHASRTVDAKARTHLKRRKSSIFSPPCREALYAKNYQEALKINRKITGKGISIQAYNIIPKIKAVDEWLSEKPNDLNIYEAHPELCFKTLNKNIDLKYSKHDKTGLKERQSLLFDIDSNLKSVYKDLMTTYKREHIKPDDIFDAMSLYLIAKKQHSLQYIADKNNEDERGIPIRIVYG</sequence>
<protein>
    <submittedName>
        <fullName evidence="1">DUF429 domain-containing protein</fullName>
    </submittedName>
</protein>
<keyword evidence="2" id="KW-1185">Reference proteome</keyword>
<dbReference type="Proteomes" id="UP000306552">
    <property type="component" value="Unassembled WGS sequence"/>
</dbReference>
<evidence type="ECO:0000313" key="2">
    <source>
        <dbReference type="Proteomes" id="UP000306552"/>
    </source>
</evidence>
<gene>
    <name evidence="1" type="ORF">FCN74_03750</name>
</gene>
<proteinExistence type="predicted"/>